<evidence type="ECO:0000259" key="2">
    <source>
        <dbReference type="Pfam" id="PF00437"/>
    </source>
</evidence>
<name>A0A3D9JPD2_9BACL</name>
<dbReference type="InterPro" id="IPR001482">
    <property type="entry name" value="T2SS/T4SS_dom"/>
</dbReference>
<dbReference type="PANTHER" id="PTHR30486:SF6">
    <property type="entry name" value="TYPE IV PILUS RETRACTATION ATPASE PILT"/>
    <property type="match status" value="1"/>
</dbReference>
<evidence type="ECO:0000313" key="3">
    <source>
        <dbReference type="EMBL" id="RED75973.1"/>
    </source>
</evidence>
<dbReference type="EMBL" id="QRDZ01000013">
    <property type="protein sequence ID" value="RED75973.1"/>
    <property type="molecule type" value="Genomic_DNA"/>
</dbReference>
<dbReference type="Gene3D" id="3.30.450.380">
    <property type="match status" value="1"/>
</dbReference>
<gene>
    <name evidence="3" type="ORF">DFP98_11333</name>
</gene>
<sequence length="470" mass="53750">MSESTMKIRKKFHLTSYIKDLKHLNSLDNKPEKLIPIAKRRVRTKMSLSEASEIIYKHLMDRSKNDTQLHEDIMSAGLGEPNAQERLKAVVENLILEYKIDIDESTLIDNLSPAESVFAETCGASLLDDLLRLPDVEEVQAIGQDIFLIRNAEQTMHHRKFSSLKHVELLQDRLALCGKKPINDANPFLQTYLWSGSRLVMSRPRYSDVPAIHIRNFLVKDVSLDLLATSQFRTINTQMAGLQKKLIKFKSSFLIGGGTNTGKTTYLYGLCEAMSEQDRIRTLEKEFEISLRRRLSGKRNILAVREVEELGLTMEEAFKPILVMSPTWIIEGEAKGSEINQAIQGSLRGHNVIVTVHTNNRDSITSDIYDMIKQDNRNHDVADIMNRIARAFPILVYKRIIKIKNVNYRVATEITHLYVEDGKVYVKPLVLWDYEKLDWVTTGNKFHQSFKERLIGNGATAADFAEFGVW</sequence>
<comment type="caution">
    <text evidence="3">The sequence shown here is derived from an EMBL/GenBank/DDBJ whole genome shotgun (WGS) entry which is preliminary data.</text>
</comment>
<dbReference type="Gene3D" id="3.40.50.300">
    <property type="entry name" value="P-loop containing nucleotide triphosphate hydrolases"/>
    <property type="match status" value="1"/>
</dbReference>
<dbReference type="AlphaFoldDB" id="A0A3D9JPD2"/>
<evidence type="ECO:0000313" key="4">
    <source>
        <dbReference type="Proteomes" id="UP000256977"/>
    </source>
</evidence>
<dbReference type="Proteomes" id="UP000256977">
    <property type="component" value="Unassembled WGS sequence"/>
</dbReference>
<organism evidence="3 4">
    <name type="scientific">Cohnella phaseoli</name>
    <dbReference type="NCBI Taxonomy" id="456490"/>
    <lineage>
        <taxon>Bacteria</taxon>
        <taxon>Bacillati</taxon>
        <taxon>Bacillota</taxon>
        <taxon>Bacilli</taxon>
        <taxon>Bacillales</taxon>
        <taxon>Paenibacillaceae</taxon>
        <taxon>Cohnella</taxon>
    </lineage>
</organism>
<dbReference type="RefSeq" id="WP_147310213.1">
    <property type="nucleotide sequence ID" value="NZ_QRDZ01000013.1"/>
</dbReference>
<proteinExistence type="inferred from homology"/>
<feature type="domain" description="Bacterial type II secretion system protein E" evidence="2">
    <location>
        <begin position="205"/>
        <end position="376"/>
    </location>
</feature>
<evidence type="ECO:0000256" key="1">
    <source>
        <dbReference type="ARBA" id="ARBA00006611"/>
    </source>
</evidence>
<protein>
    <submittedName>
        <fullName evidence="3">Pilus assembly protein CpaF</fullName>
    </submittedName>
</protein>
<accession>A0A3D9JPD2</accession>
<dbReference type="InterPro" id="IPR050921">
    <property type="entry name" value="T4SS_GSP_E_ATPase"/>
</dbReference>
<dbReference type="GO" id="GO:0016887">
    <property type="term" value="F:ATP hydrolysis activity"/>
    <property type="evidence" value="ECO:0007669"/>
    <property type="project" value="InterPro"/>
</dbReference>
<keyword evidence="4" id="KW-1185">Reference proteome</keyword>
<dbReference type="SUPFAM" id="SSF52540">
    <property type="entry name" value="P-loop containing nucleoside triphosphate hydrolases"/>
    <property type="match status" value="1"/>
</dbReference>
<reference evidence="3 4" key="1">
    <citation type="submission" date="2018-07" db="EMBL/GenBank/DDBJ databases">
        <title>Genomic Encyclopedia of Type Strains, Phase III (KMG-III): the genomes of soil and plant-associated and newly described type strains.</title>
        <authorList>
            <person name="Whitman W."/>
        </authorList>
    </citation>
    <scope>NUCLEOTIDE SEQUENCE [LARGE SCALE GENOMIC DNA]</scope>
    <source>
        <strain evidence="3 4">CECT 7287</strain>
    </source>
</reference>
<dbReference type="OrthoDB" id="9810761at2"/>
<dbReference type="PANTHER" id="PTHR30486">
    <property type="entry name" value="TWITCHING MOTILITY PROTEIN PILT"/>
    <property type="match status" value="1"/>
</dbReference>
<comment type="similarity">
    <text evidence="1">Belongs to the GSP E family.</text>
</comment>
<dbReference type="InterPro" id="IPR027417">
    <property type="entry name" value="P-loop_NTPase"/>
</dbReference>
<dbReference type="Pfam" id="PF00437">
    <property type="entry name" value="T2SSE"/>
    <property type="match status" value="1"/>
</dbReference>